<feature type="region of interest" description="Disordered" evidence="1">
    <location>
        <begin position="468"/>
        <end position="520"/>
    </location>
</feature>
<proteinExistence type="predicted"/>
<dbReference type="Proteomes" id="UP000472262">
    <property type="component" value="Unassembled WGS sequence"/>
</dbReference>
<evidence type="ECO:0000313" key="2">
    <source>
        <dbReference type="Ensembl" id="ENSSGRP00000038266.1"/>
    </source>
</evidence>
<protein>
    <submittedName>
        <fullName evidence="2">Sine oculis-binding protein homolog</fullName>
    </submittedName>
</protein>
<organism evidence="2 3">
    <name type="scientific">Sinocyclocheilus grahami</name>
    <name type="common">Dianchi golden-line fish</name>
    <name type="synonym">Barbus grahami</name>
    <dbReference type="NCBI Taxonomy" id="75366"/>
    <lineage>
        <taxon>Eukaryota</taxon>
        <taxon>Metazoa</taxon>
        <taxon>Chordata</taxon>
        <taxon>Craniata</taxon>
        <taxon>Vertebrata</taxon>
        <taxon>Euteleostomi</taxon>
        <taxon>Actinopterygii</taxon>
        <taxon>Neopterygii</taxon>
        <taxon>Teleostei</taxon>
        <taxon>Ostariophysi</taxon>
        <taxon>Cypriniformes</taxon>
        <taxon>Cyprinidae</taxon>
        <taxon>Cyprininae</taxon>
        <taxon>Sinocyclocheilus</taxon>
    </lineage>
</organism>
<feature type="compositionally biased region" description="Basic residues" evidence="1">
    <location>
        <begin position="484"/>
        <end position="495"/>
    </location>
</feature>
<feature type="region of interest" description="Disordered" evidence="1">
    <location>
        <begin position="144"/>
        <end position="165"/>
    </location>
</feature>
<evidence type="ECO:0000256" key="1">
    <source>
        <dbReference type="SAM" id="MobiDB-lite"/>
    </source>
</evidence>
<feature type="region of interest" description="Disordered" evidence="1">
    <location>
        <begin position="226"/>
        <end position="325"/>
    </location>
</feature>
<reference evidence="2" key="2">
    <citation type="submission" date="2025-09" db="UniProtKB">
        <authorList>
            <consortium name="Ensembl"/>
        </authorList>
    </citation>
    <scope>IDENTIFICATION</scope>
</reference>
<dbReference type="GO" id="GO:0005634">
    <property type="term" value="C:nucleus"/>
    <property type="evidence" value="ECO:0007669"/>
    <property type="project" value="TreeGrafter"/>
</dbReference>
<reference evidence="2" key="1">
    <citation type="submission" date="2025-08" db="UniProtKB">
        <authorList>
            <consortium name="Ensembl"/>
        </authorList>
    </citation>
    <scope>IDENTIFICATION</scope>
</reference>
<feature type="compositionally biased region" description="Basic and acidic residues" evidence="1">
    <location>
        <begin position="505"/>
        <end position="520"/>
    </location>
</feature>
<sequence length="520" mass="58817">MNELLGWYGYDSVDLQDSETRVKHNHISVLKGTRTHSQLLLASLPPCDCDLSSRELRAKATRRGEEAALILIIFLRARQEHERHRAAHQALSEDEQNEPIVCVWCQKEGVKRYSLLMGSELKSFCSEKCFAACRRAFFKRNKTRDEDRHGDQSPPPGQTLDTPSRLLLKMNNNTRVCDWCKHPRHTKEYLDFGSGEERLQFCSTKCLNHYKMDVFYQEARAALSGSAHKDEEDRPKTAVAENQKLLTPEAWDRPAKTLSPRSPPQLRIQTSVSPSSTARPARVTPEQPRPPPMPLPFVRPPLRSPASHPPRPLSPNQRASFAPPPLLQPFPAPYMPFHPAYPPHLPPPWPQPMMLSPYPVFVPIPVPIPIPIPVFPQTGHKGVIRSLQEHERTPDPGHSEEPNKKVKTERCASPLASERQVIQCLRKHPVKEETHTRASPTHKALYASVVTPTASRIVTPASLYSLAPSHAKPLVPPSPAPPTKMRRTAPKRLWQKTRNSSPRRPGTDQRKPSRPEARRS</sequence>
<dbReference type="PANTHER" id="PTHR23186:SF5">
    <property type="entry name" value="SINE OCULIS-BINDING PROTEIN HOMOLOG B"/>
    <property type="match status" value="1"/>
</dbReference>
<keyword evidence="3" id="KW-1185">Reference proteome</keyword>
<feature type="region of interest" description="Disordered" evidence="1">
    <location>
        <begin position="389"/>
        <end position="415"/>
    </location>
</feature>
<accession>A0A672MKN6</accession>
<feature type="compositionally biased region" description="Basic and acidic residues" evidence="1">
    <location>
        <begin position="389"/>
        <end position="410"/>
    </location>
</feature>
<evidence type="ECO:0000313" key="3">
    <source>
        <dbReference type="Proteomes" id="UP000472262"/>
    </source>
</evidence>
<dbReference type="GO" id="GO:0048513">
    <property type="term" value="P:animal organ development"/>
    <property type="evidence" value="ECO:0007669"/>
    <property type="project" value="TreeGrafter"/>
</dbReference>
<dbReference type="PANTHER" id="PTHR23186">
    <property type="entry name" value="RETINOIC ACID-INDUCED PROTEIN 2"/>
    <property type="match status" value="1"/>
</dbReference>
<dbReference type="AlphaFoldDB" id="A0A672MKN6"/>
<feature type="compositionally biased region" description="Pro residues" evidence="1">
    <location>
        <begin position="287"/>
        <end position="313"/>
    </location>
</feature>
<name>A0A672MKN6_SINGR</name>
<feature type="compositionally biased region" description="Polar residues" evidence="1">
    <location>
        <begin position="267"/>
        <end position="278"/>
    </location>
</feature>
<feature type="compositionally biased region" description="Basic and acidic residues" evidence="1">
    <location>
        <begin position="227"/>
        <end position="236"/>
    </location>
</feature>
<dbReference type="OMA" id="NKTRDED"/>
<dbReference type="InterPro" id="IPR026092">
    <property type="entry name" value="RAI2/SOBP"/>
</dbReference>
<dbReference type="InParanoid" id="A0A672MKN6"/>
<dbReference type="Pfam" id="PF15279">
    <property type="entry name" value="SOBP"/>
    <property type="match status" value="1"/>
</dbReference>
<dbReference type="Ensembl" id="ENSSGRT00000041039.1">
    <property type="protein sequence ID" value="ENSSGRP00000038266.1"/>
    <property type="gene ID" value="ENSSGRG00000021026.1"/>
</dbReference>
<gene>
    <name evidence="2" type="primary">LOC107570168</name>
</gene>